<dbReference type="EMBL" id="FOTK01000003">
    <property type="protein sequence ID" value="SFL29819.1"/>
    <property type="molecule type" value="Genomic_DNA"/>
</dbReference>
<sequence length="174" mass="18820">MIDVERFRLTEDNDAARAAADRLFAVVRVALKPVLPPATEILHVGATAIPGCLTKGDLDLVVRVDGPAFAEAESRLAARFTRNAGSVRTDDFAAFTDAGRTPHLGIQLTVKGGPLDVFHLFAAALRADPERVVRYNALKRAHHDQPMTLYRAAKDAFIADVLRSCPPPSSHDDA</sequence>
<evidence type="ECO:0000313" key="2">
    <source>
        <dbReference type="Proteomes" id="UP000199048"/>
    </source>
</evidence>
<dbReference type="InterPro" id="IPR043519">
    <property type="entry name" value="NT_sf"/>
</dbReference>
<keyword evidence="2" id="KW-1185">Reference proteome</keyword>
<dbReference type="OrthoDB" id="9799092at2"/>
<evidence type="ECO:0000313" key="1">
    <source>
        <dbReference type="EMBL" id="SFL29819.1"/>
    </source>
</evidence>
<organism evidence="1 2">
    <name type="scientific">Methylobacterium pseudosasicola</name>
    <dbReference type="NCBI Taxonomy" id="582667"/>
    <lineage>
        <taxon>Bacteria</taxon>
        <taxon>Pseudomonadati</taxon>
        <taxon>Pseudomonadota</taxon>
        <taxon>Alphaproteobacteria</taxon>
        <taxon>Hyphomicrobiales</taxon>
        <taxon>Methylobacteriaceae</taxon>
        <taxon>Methylobacterium</taxon>
    </lineage>
</organism>
<dbReference type="Proteomes" id="UP000199048">
    <property type="component" value="Unassembled WGS sequence"/>
</dbReference>
<dbReference type="SUPFAM" id="SSF81301">
    <property type="entry name" value="Nucleotidyltransferase"/>
    <property type="match status" value="1"/>
</dbReference>
<keyword evidence="1" id="KW-0808">Transferase</keyword>
<dbReference type="Gene3D" id="3.30.460.10">
    <property type="entry name" value="Beta Polymerase, domain 2"/>
    <property type="match status" value="1"/>
</dbReference>
<name>A0A1I4GIW0_9HYPH</name>
<dbReference type="InterPro" id="IPR007344">
    <property type="entry name" value="GrpB/CoaE"/>
</dbReference>
<dbReference type="GO" id="GO:0016740">
    <property type="term" value="F:transferase activity"/>
    <property type="evidence" value="ECO:0007669"/>
    <property type="project" value="UniProtKB-KW"/>
</dbReference>
<accession>A0A1I4GIW0</accession>
<protein>
    <submittedName>
        <fullName evidence="1">GrpB domain, predicted nucleotidyltransferase, UPF0157 family</fullName>
    </submittedName>
</protein>
<dbReference type="STRING" id="582667.SAMN05192568_100325"/>
<reference evidence="2" key="1">
    <citation type="submission" date="2016-10" db="EMBL/GenBank/DDBJ databases">
        <authorList>
            <person name="Varghese N."/>
            <person name="Submissions S."/>
        </authorList>
    </citation>
    <scope>NUCLEOTIDE SEQUENCE [LARGE SCALE GENOMIC DNA]</scope>
    <source>
        <strain evidence="2">BL36</strain>
    </source>
</reference>
<dbReference type="AlphaFoldDB" id="A0A1I4GIW0"/>
<gene>
    <name evidence="1" type="ORF">SAMN05192568_100325</name>
</gene>
<proteinExistence type="predicted"/>
<dbReference type="Pfam" id="PF04229">
    <property type="entry name" value="GrpB"/>
    <property type="match status" value="1"/>
</dbReference>
<dbReference type="RefSeq" id="WP_092037423.1">
    <property type="nucleotide sequence ID" value="NZ_FOTK01000003.1"/>
</dbReference>